<dbReference type="EMBL" id="AKWZ02000001">
    <property type="protein sequence ID" value="EPG76261.1"/>
    <property type="molecule type" value="Genomic_DNA"/>
</dbReference>
<feature type="transmembrane region" description="Helical" evidence="1">
    <location>
        <begin position="20"/>
        <end position="40"/>
    </location>
</feature>
<dbReference type="Proteomes" id="UP000014540">
    <property type="component" value="Unassembled WGS sequence"/>
</dbReference>
<comment type="caution">
    <text evidence="2">The sequence shown here is derived from an EMBL/GenBank/DDBJ whole genome shotgun (WGS) entry which is preliminary data.</text>
</comment>
<evidence type="ECO:0000313" key="3">
    <source>
        <dbReference type="Proteomes" id="UP000014540"/>
    </source>
</evidence>
<keyword evidence="1" id="KW-1133">Transmembrane helix</keyword>
<dbReference type="AlphaFoldDB" id="S3V0P7"/>
<name>S3V0P7_9LEPT</name>
<proteinExistence type="predicted"/>
<keyword evidence="3" id="KW-1185">Reference proteome</keyword>
<keyword evidence="1" id="KW-0812">Transmembrane</keyword>
<organism evidence="2 3">
    <name type="scientific">Leptospira fainei serovar Hurstbridge str. BUT 6</name>
    <dbReference type="NCBI Taxonomy" id="1193011"/>
    <lineage>
        <taxon>Bacteria</taxon>
        <taxon>Pseudomonadati</taxon>
        <taxon>Spirochaetota</taxon>
        <taxon>Spirochaetia</taxon>
        <taxon>Leptospirales</taxon>
        <taxon>Leptospiraceae</taxon>
        <taxon>Leptospira</taxon>
    </lineage>
</organism>
<keyword evidence="1" id="KW-0472">Membrane</keyword>
<reference evidence="2" key="1">
    <citation type="submission" date="2013-04" db="EMBL/GenBank/DDBJ databases">
        <authorList>
            <person name="Harkins D.M."/>
            <person name="Durkin A.S."/>
            <person name="Selengut J.D."/>
            <person name="Sanka R."/>
            <person name="DePew J."/>
            <person name="Purushe J."/>
            <person name="Ahmed A."/>
            <person name="van der Linden H."/>
            <person name="Goris M.G.A."/>
            <person name="Hartskeerl R.A."/>
            <person name="Vinetz J.M."/>
            <person name="Sutton G.G."/>
            <person name="Nelson W.C."/>
            <person name="Fouts D.E."/>
        </authorList>
    </citation>
    <scope>NUCLEOTIDE SEQUENCE [LARGE SCALE GENOMIC DNA]</scope>
    <source>
        <strain evidence="2">BUT 6</strain>
    </source>
</reference>
<evidence type="ECO:0000313" key="2">
    <source>
        <dbReference type="EMBL" id="EPG76261.1"/>
    </source>
</evidence>
<protein>
    <submittedName>
        <fullName evidence="2">Uncharacterized protein</fullName>
    </submittedName>
</protein>
<sequence>MELLLPTSLRLSSFIHNNLLIIKIYSFIIFSLTILFSYVFQINSPSSQKFIIRGFSHEIADDNSECLDSLALLL</sequence>
<gene>
    <name evidence="2" type="ORF">LEP1GSC058_1401</name>
</gene>
<evidence type="ECO:0000256" key="1">
    <source>
        <dbReference type="SAM" id="Phobius"/>
    </source>
</evidence>
<accession>S3V0P7</accession>